<dbReference type="EMBL" id="LRBV02000008">
    <property type="status" value="NOT_ANNOTATED_CDS"/>
    <property type="molecule type" value="Genomic_DNA"/>
</dbReference>
<dbReference type="AlphaFoldDB" id="A0A7N2MA15"/>
<reference evidence="1" key="2">
    <citation type="submission" date="2021-01" db="UniProtKB">
        <authorList>
            <consortium name="EnsemblPlants"/>
        </authorList>
    </citation>
    <scope>IDENTIFICATION</scope>
</reference>
<dbReference type="InParanoid" id="A0A7N2MA15"/>
<organism evidence="1 2">
    <name type="scientific">Quercus lobata</name>
    <name type="common">Valley oak</name>
    <dbReference type="NCBI Taxonomy" id="97700"/>
    <lineage>
        <taxon>Eukaryota</taxon>
        <taxon>Viridiplantae</taxon>
        <taxon>Streptophyta</taxon>
        <taxon>Embryophyta</taxon>
        <taxon>Tracheophyta</taxon>
        <taxon>Spermatophyta</taxon>
        <taxon>Magnoliopsida</taxon>
        <taxon>eudicotyledons</taxon>
        <taxon>Gunneridae</taxon>
        <taxon>Pentapetalae</taxon>
        <taxon>rosids</taxon>
        <taxon>fabids</taxon>
        <taxon>Fagales</taxon>
        <taxon>Fagaceae</taxon>
        <taxon>Quercus</taxon>
    </lineage>
</organism>
<evidence type="ECO:0000313" key="2">
    <source>
        <dbReference type="Proteomes" id="UP000594261"/>
    </source>
</evidence>
<dbReference type="Gramene" id="QL08p014551:mrna">
    <property type="protein sequence ID" value="QL08p014551:mrna"/>
    <property type="gene ID" value="QL08p014551"/>
</dbReference>
<dbReference type="EnsemblPlants" id="QL08p014551:mrna">
    <property type="protein sequence ID" value="QL08p014551:mrna"/>
    <property type="gene ID" value="QL08p014551"/>
</dbReference>
<reference evidence="1 2" key="1">
    <citation type="journal article" date="2016" name="G3 (Bethesda)">
        <title>First Draft Assembly and Annotation of the Genome of a California Endemic Oak Quercus lobata Nee (Fagaceae).</title>
        <authorList>
            <person name="Sork V.L."/>
            <person name="Fitz-Gibbon S.T."/>
            <person name="Puiu D."/>
            <person name="Crepeau M."/>
            <person name="Gugger P.F."/>
            <person name="Sherman R."/>
            <person name="Stevens K."/>
            <person name="Langley C.H."/>
            <person name="Pellegrini M."/>
            <person name="Salzberg S.L."/>
        </authorList>
    </citation>
    <scope>NUCLEOTIDE SEQUENCE [LARGE SCALE GENOMIC DNA]</scope>
    <source>
        <strain evidence="1 2">cv. SW786</strain>
    </source>
</reference>
<protein>
    <submittedName>
        <fullName evidence="1">Uncharacterized protein</fullName>
    </submittedName>
</protein>
<proteinExistence type="predicted"/>
<evidence type="ECO:0000313" key="1">
    <source>
        <dbReference type="EnsemblPlants" id="QL08p014551:mrna"/>
    </source>
</evidence>
<accession>A0A7N2MA15</accession>
<keyword evidence="2" id="KW-1185">Reference proteome</keyword>
<name>A0A7N2MA15_QUELO</name>
<dbReference type="Proteomes" id="UP000594261">
    <property type="component" value="Chromosome 8"/>
</dbReference>
<sequence length="146" mass="16591">MLYLVDASKDFIKGFLVYDPFNDIGHLRYIDLPVEQDFSPKDLILFGVFRGCLWIIQLPERPSLNEILNGIRSDVNFLAFHPNDAELVLLKFGSYIVSCNMHTGDLNMAGQIPDGMDDFSNVRPPIFLLGQPSWPTLLPPRPLELE</sequence>